<protein>
    <submittedName>
        <fullName evidence="1">Uncharacterized protein</fullName>
    </submittedName>
</protein>
<gene>
    <name evidence="1" type="ORF">SAMN05444484_1011106</name>
</gene>
<sequence length="265" mass="30523">MIQKFLLFAVLSGLFISCKDTLKTEKDAVNSDTTEQKAKSTNEIATADSSKTFQDVYFIKSKKIPVTDQLAKFIEEKIENVEAIDFTGDNIPDYICQAKVDSLGIGNEYWVSSDYKTIRKAKHYTDGFYYRWFINLDSDPEPEMFEAVGDEEGANYTITDLNLLTGKISTLLYINPVIIENQKKYWGYPWDIKNIKARTNGTVTELFCSLNHQIIRDGNEENDPKSQKQMPVLFFTGHHTQESGHETIKKEQWLTLKEIIKQTKR</sequence>
<dbReference type="PROSITE" id="PS51257">
    <property type="entry name" value="PROKAR_LIPOPROTEIN"/>
    <property type="match status" value="1"/>
</dbReference>
<reference evidence="2" key="1">
    <citation type="submission" date="2016-11" db="EMBL/GenBank/DDBJ databases">
        <authorList>
            <person name="Varghese N."/>
            <person name="Submissions S."/>
        </authorList>
    </citation>
    <scope>NUCLEOTIDE SEQUENCE [LARGE SCALE GENOMIC DNA]</scope>
    <source>
        <strain evidence="2">DSM 24724</strain>
    </source>
</reference>
<dbReference type="AlphaFoldDB" id="A0A1M6ZPL2"/>
<name>A0A1M6ZPL2_9FLAO</name>
<keyword evidence="2" id="KW-1185">Reference proteome</keyword>
<dbReference type="OrthoDB" id="1329029at2"/>
<dbReference type="EMBL" id="FRBT01000001">
    <property type="protein sequence ID" value="SHL32275.1"/>
    <property type="molecule type" value="Genomic_DNA"/>
</dbReference>
<proteinExistence type="predicted"/>
<dbReference type="Proteomes" id="UP000184028">
    <property type="component" value="Unassembled WGS sequence"/>
</dbReference>
<dbReference type="STRING" id="946677.SAMN05444484_1011106"/>
<accession>A0A1M6ZPL2</accession>
<evidence type="ECO:0000313" key="1">
    <source>
        <dbReference type="EMBL" id="SHL32275.1"/>
    </source>
</evidence>
<evidence type="ECO:0000313" key="2">
    <source>
        <dbReference type="Proteomes" id="UP000184028"/>
    </source>
</evidence>
<dbReference type="RefSeq" id="WP_068841096.1">
    <property type="nucleotide sequence ID" value="NZ_FRBT01000001.1"/>
</dbReference>
<organism evidence="1 2">
    <name type="scientific">Flavobacterium chilense</name>
    <dbReference type="NCBI Taxonomy" id="946677"/>
    <lineage>
        <taxon>Bacteria</taxon>
        <taxon>Pseudomonadati</taxon>
        <taxon>Bacteroidota</taxon>
        <taxon>Flavobacteriia</taxon>
        <taxon>Flavobacteriales</taxon>
        <taxon>Flavobacteriaceae</taxon>
        <taxon>Flavobacterium</taxon>
    </lineage>
</organism>